<dbReference type="InterPro" id="IPR036271">
    <property type="entry name" value="Tet_transcr_reg_TetR-rel_C_sf"/>
</dbReference>
<dbReference type="InterPro" id="IPR009057">
    <property type="entry name" value="Homeodomain-like_sf"/>
</dbReference>
<evidence type="ECO:0000313" key="1">
    <source>
        <dbReference type="EMBL" id="OIJ64951.1"/>
    </source>
</evidence>
<protein>
    <recommendedName>
        <fullName evidence="3">TetR family transcriptional regulator</fullName>
    </recommendedName>
</protein>
<comment type="caution">
    <text evidence="1">The sequence shown here is derived from an EMBL/GenBank/DDBJ whole genome shotgun (WGS) entry which is preliminary data.</text>
</comment>
<evidence type="ECO:0008006" key="3">
    <source>
        <dbReference type="Google" id="ProtNLM"/>
    </source>
</evidence>
<accession>A0A1J4NRE3</accession>
<sequence>MQEEDHVPVAEERRARGKWAGLDINQIIEAARGLDPDVLTMKAVADRLGVDRKALSYHISDRDTLLGMVAADTVAAGFADVEIATQATWQHACRAYAVALTDSASALGRLADHLRLSNSTYLQFLTPTEALLAKLVGAGFSDETALRLLVMLTNICLSHARDAAFAARADERPRPAQLRRALDDPAARGFDHLERIASAAIDTYGTTQLHLSIDVFLAGAEALLGPGG</sequence>
<dbReference type="Proteomes" id="UP000034196">
    <property type="component" value="Unassembled WGS sequence"/>
</dbReference>
<organism evidence="1 2">
    <name type="scientific">Streptomyces mangrovisoli</name>
    <dbReference type="NCBI Taxonomy" id="1428628"/>
    <lineage>
        <taxon>Bacteria</taxon>
        <taxon>Bacillati</taxon>
        <taxon>Actinomycetota</taxon>
        <taxon>Actinomycetes</taxon>
        <taxon>Kitasatosporales</taxon>
        <taxon>Streptomycetaceae</taxon>
        <taxon>Streptomyces</taxon>
    </lineage>
</organism>
<dbReference type="Gene3D" id="1.10.357.10">
    <property type="entry name" value="Tetracycline Repressor, domain 2"/>
    <property type="match status" value="1"/>
</dbReference>
<dbReference type="STRING" id="1428628.WN71_026035"/>
<name>A0A1J4NRE3_9ACTN</name>
<evidence type="ECO:0000313" key="2">
    <source>
        <dbReference type="Proteomes" id="UP000034196"/>
    </source>
</evidence>
<dbReference type="EMBL" id="LAVA02000067">
    <property type="protein sequence ID" value="OIJ64951.1"/>
    <property type="molecule type" value="Genomic_DNA"/>
</dbReference>
<dbReference type="SUPFAM" id="SSF46689">
    <property type="entry name" value="Homeodomain-like"/>
    <property type="match status" value="1"/>
</dbReference>
<dbReference type="AlphaFoldDB" id="A0A1J4NRE3"/>
<keyword evidence="2" id="KW-1185">Reference proteome</keyword>
<dbReference type="SUPFAM" id="SSF48498">
    <property type="entry name" value="Tetracyclin repressor-like, C-terminal domain"/>
    <property type="match status" value="1"/>
</dbReference>
<dbReference type="RefSeq" id="WP_052743234.1">
    <property type="nucleotide sequence ID" value="NZ_LAVA02000067.1"/>
</dbReference>
<gene>
    <name evidence="1" type="ORF">WN71_026035</name>
</gene>
<dbReference type="Gene3D" id="1.10.10.60">
    <property type="entry name" value="Homeodomain-like"/>
    <property type="match status" value="1"/>
</dbReference>
<reference evidence="1" key="1">
    <citation type="submission" date="2016-10" db="EMBL/GenBank/DDBJ databases">
        <title>Genome sequence of Streptomyces mangrovisoli MUSC 149.</title>
        <authorList>
            <person name="Lee L.-H."/>
            <person name="Ser H.-L."/>
        </authorList>
    </citation>
    <scope>NUCLEOTIDE SEQUENCE [LARGE SCALE GENOMIC DNA]</scope>
    <source>
        <strain evidence="1">MUSC 149</strain>
    </source>
</reference>
<proteinExistence type="predicted"/>